<organism evidence="3 4">
    <name type="scientific">Arsenophonus apicola</name>
    <dbReference type="NCBI Taxonomy" id="2879119"/>
    <lineage>
        <taxon>Bacteria</taxon>
        <taxon>Pseudomonadati</taxon>
        <taxon>Pseudomonadota</taxon>
        <taxon>Gammaproteobacteria</taxon>
        <taxon>Enterobacterales</taxon>
        <taxon>Morganellaceae</taxon>
        <taxon>Arsenophonus</taxon>
    </lineage>
</organism>
<gene>
    <name evidence="3" type="ORF">QG404_13095</name>
</gene>
<dbReference type="PANTHER" id="PTHR34039">
    <property type="entry name" value="UPF0102 PROTEIN YRAN"/>
    <property type="match status" value="1"/>
</dbReference>
<name>A0ABY8P221_9GAMM</name>
<dbReference type="InterPro" id="IPR011856">
    <property type="entry name" value="tRNA_endonuc-like_dom_sf"/>
</dbReference>
<dbReference type="EMBL" id="CP123759">
    <property type="protein sequence ID" value="WGO83257.1"/>
    <property type="molecule type" value="Genomic_DNA"/>
</dbReference>
<dbReference type="NCBIfam" id="NF009150">
    <property type="entry name" value="PRK12497.1-3"/>
    <property type="match status" value="1"/>
</dbReference>
<accession>A0ABY8P221</accession>
<dbReference type="RefSeq" id="WP_280937907.1">
    <property type="nucleotide sequence ID" value="NZ_CP123759.1"/>
</dbReference>
<protein>
    <recommendedName>
        <fullName evidence="2">UPF0102 protein QG404_13095</fullName>
    </recommendedName>
</protein>
<sequence>MLKSPNLSWIQGRHFEYKAKQFLQQQGLQFISRNVSFSVGEIDLVMKDQNIWVFVEVRFRRHDNFGNALMSVTLSKRKKLLAAAKLWLLKHNENIETTLCRFDICATTGNQFEWLPNAFSDYDTIH</sequence>
<reference evidence="3 4" key="1">
    <citation type="submission" date="2023-04" db="EMBL/GenBank/DDBJ databases">
        <title>Genome dynamics across the evolutionary transition to endosymbiosis.</title>
        <authorList>
            <person name="Siozios S."/>
            <person name="Nadal-Jimenez P."/>
            <person name="Azagi T."/>
            <person name="Sprong H."/>
            <person name="Frost C.L."/>
            <person name="Parratt S.R."/>
            <person name="Taylor G."/>
            <person name="Brettell L."/>
            <person name="Lew K.C."/>
            <person name="Croft L."/>
            <person name="King K.C."/>
            <person name="Brockhurst M.A."/>
            <person name="Hypsa V."/>
            <person name="Novakova E."/>
            <person name="Darby A.C."/>
            <person name="Hurst G.D.D."/>
        </authorList>
    </citation>
    <scope>NUCLEOTIDE SEQUENCE [LARGE SCALE GENOMIC DNA]</scope>
    <source>
        <strain evidence="4">aApi_AU</strain>
    </source>
</reference>
<comment type="similarity">
    <text evidence="1 2">Belongs to the UPF0102 family.</text>
</comment>
<dbReference type="HAMAP" id="MF_00048">
    <property type="entry name" value="UPF0102"/>
    <property type="match status" value="1"/>
</dbReference>
<dbReference type="PANTHER" id="PTHR34039:SF1">
    <property type="entry name" value="UPF0102 PROTEIN YRAN"/>
    <property type="match status" value="1"/>
</dbReference>
<dbReference type="NCBIfam" id="TIGR00252">
    <property type="entry name" value="YraN family protein"/>
    <property type="match status" value="1"/>
</dbReference>
<dbReference type="InterPro" id="IPR003509">
    <property type="entry name" value="UPF0102_YraN-like"/>
</dbReference>
<evidence type="ECO:0000313" key="3">
    <source>
        <dbReference type="EMBL" id="WGO83257.1"/>
    </source>
</evidence>
<evidence type="ECO:0000256" key="2">
    <source>
        <dbReference type="HAMAP-Rule" id="MF_00048"/>
    </source>
</evidence>
<dbReference type="Gene3D" id="3.40.1350.10">
    <property type="match status" value="1"/>
</dbReference>
<proteinExistence type="inferred from homology"/>
<evidence type="ECO:0000256" key="1">
    <source>
        <dbReference type="ARBA" id="ARBA00006738"/>
    </source>
</evidence>
<evidence type="ECO:0000313" key="4">
    <source>
        <dbReference type="Proteomes" id="UP001231859"/>
    </source>
</evidence>
<dbReference type="SUPFAM" id="SSF52980">
    <property type="entry name" value="Restriction endonuclease-like"/>
    <property type="match status" value="1"/>
</dbReference>
<dbReference type="Pfam" id="PF02021">
    <property type="entry name" value="UPF0102"/>
    <property type="match status" value="1"/>
</dbReference>
<dbReference type="InterPro" id="IPR011335">
    <property type="entry name" value="Restrct_endonuc-II-like"/>
</dbReference>
<keyword evidence="4" id="KW-1185">Reference proteome</keyword>
<dbReference type="Proteomes" id="UP001231859">
    <property type="component" value="Chromosome"/>
</dbReference>